<dbReference type="SUPFAM" id="SSF55816">
    <property type="entry name" value="5'-nucleotidase (syn. UDP-sugar hydrolase), C-terminal domain"/>
    <property type="match status" value="1"/>
</dbReference>
<keyword evidence="1 2" id="KW-0732">Signal</keyword>
<feature type="domain" description="Calcineurin-like phosphoesterase" evidence="3">
    <location>
        <begin position="25"/>
        <end position="248"/>
    </location>
</feature>
<feature type="signal peptide" evidence="2">
    <location>
        <begin position="1"/>
        <end position="19"/>
    </location>
</feature>
<proteinExistence type="inferred from homology"/>
<keyword evidence="2" id="KW-0547">Nucleotide-binding</keyword>
<protein>
    <submittedName>
        <fullName evidence="5">2',3'-cyclic-nucleotide 2'-phosphodiesterase</fullName>
        <ecNumber evidence="5">3.1.4.16</ecNumber>
    </submittedName>
</protein>
<evidence type="ECO:0000259" key="3">
    <source>
        <dbReference type="Pfam" id="PF00149"/>
    </source>
</evidence>
<accession>A0A7R6Q0Z0</accession>
<dbReference type="GO" id="GO:0009166">
    <property type="term" value="P:nucleotide catabolic process"/>
    <property type="evidence" value="ECO:0007669"/>
    <property type="project" value="InterPro"/>
</dbReference>
<name>A0A7R6Q0Z0_9BACT</name>
<dbReference type="EC" id="3.1.4.16" evidence="5"/>
<feature type="domain" description="5'-Nucleotidase C-terminal" evidence="4">
    <location>
        <begin position="372"/>
        <end position="473"/>
    </location>
</feature>
<evidence type="ECO:0000313" key="5">
    <source>
        <dbReference type="EMBL" id="BBB33598.1"/>
    </source>
</evidence>
<evidence type="ECO:0000259" key="4">
    <source>
        <dbReference type="Pfam" id="PF02872"/>
    </source>
</evidence>
<dbReference type="InterPro" id="IPR006179">
    <property type="entry name" value="5_nucleotidase/apyrase"/>
</dbReference>
<feature type="chain" id="PRO_5033104958" evidence="2">
    <location>
        <begin position="20"/>
        <end position="520"/>
    </location>
</feature>
<keyword evidence="2 5" id="KW-0378">Hydrolase</keyword>
<dbReference type="PANTHER" id="PTHR11575:SF6">
    <property type="entry name" value="2',3'-CYCLIC-NUCLEOTIDE 2'-PHOSPHODIESTERASE_3'-NUCLEOTIDASE"/>
    <property type="match status" value="1"/>
</dbReference>
<dbReference type="Pfam" id="PF00149">
    <property type="entry name" value="Metallophos"/>
    <property type="match status" value="1"/>
</dbReference>
<dbReference type="GO" id="GO:0008663">
    <property type="term" value="F:2',3'-cyclic-nucleotide 2'-phosphodiesterase activity"/>
    <property type="evidence" value="ECO:0007669"/>
    <property type="project" value="UniProtKB-EC"/>
</dbReference>
<evidence type="ECO:0000313" key="6">
    <source>
        <dbReference type="Proteomes" id="UP000595564"/>
    </source>
</evidence>
<dbReference type="RefSeq" id="WP_201327911.1">
    <property type="nucleotide sequence ID" value="NZ_AP017470.1"/>
</dbReference>
<dbReference type="AlphaFoldDB" id="A0A7R6Q0Z0"/>
<dbReference type="PANTHER" id="PTHR11575">
    <property type="entry name" value="5'-NUCLEOTIDASE-RELATED"/>
    <property type="match status" value="1"/>
</dbReference>
<dbReference type="InterPro" id="IPR008334">
    <property type="entry name" value="5'-Nucleotdase_C"/>
</dbReference>
<organism evidence="5 6">
    <name type="scientific">Thermotomaculum hydrothermale</name>
    <dbReference type="NCBI Taxonomy" id="981385"/>
    <lineage>
        <taxon>Bacteria</taxon>
        <taxon>Pseudomonadati</taxon>
        <taxon>Acidobacteriota</taxon>
        <taxon>Holophagae</taxon>
        <taxon>Thermotomaculales</taxon>
        <taxon>Thermotomaculaceae</taxon>
        <taxon>Thermotomaculum</taxon>
    </lineage>
</organism>
<dbReference type="Gene3D" id="3.90.780.10">
    <property type="entry name" value="5'-Nucleotidase, C-terminal domain"/>
    <property type="match status" value="1"/>
</dbReference>
<dbReference type="InterPro" id="IPR029052">
    <property type="entry name" value="Metallo-depent_PP-like"/>
</dbReference>
<dbReference type="Proteomes" id="UP000595564">
    <property type="component" value="Chromosome"/>
</dbReference>
<dbReference type="PRINTS" id="PR01607">
    <property type="entry name" value="APYRASEFAMLY"/>
</dbReference>
<evidence type="ECO:0000256" key="2">
    <source>
        <dbReference type="RuleBase" id="RU362119"/>
    </source>
</evidence>
<dbReference type="InterPro" id="IPR004843">
    <property type="entry name" value="Calcineurin-like_PHP"/>
</dbReference>
<dbReference type="KEGG" id="thyd:TTHT_2170"/>
<evidence type="ECO:0000256" key="1">
    <source>
        <dbReference type="ARBA" id="ARBA00022729"/>
    </source>
</evidence>
<comment type="similarity">
    <text evidence="2">Belongs to the 5'-nucleotidase family.</text>
</comment>
<dbReference type="GO" id="GO:0030288">
    <property type="term" value="C:outer membrane-bounded periplasmic space"/>
    <property type="evidence" value="ECO:0007669"/>
    <property type="project" value="TreeGrafter"/>
</dbReference>
<dbReference type="SUPFAM" id="SSF56300">
    <property type="entry name" value="Metallo-dependent phosphatases"/>
    <property type="match status" value="1"/>
</dbReference>
<sequence>MKKFLGVILIGLFALMGFAQTTSITIVASTDSHGYITSYDYVNDKDLDYGLPYAAYLLKNIRKEHKNVILVDCGDTLSGTALTYFHAYYKSDKPNPVIKVMNELKYDIAVLGNHDFDFGQQYLVDAINQAKFPWISANLYQNNFPFTYIYKIIEKGGVKVGFFGLTTPATKYFEPPKNVKDIIFKQMAESAKKAVQSLKKEGADVIVALVHSGKGPMYAIKEPYENALYYVLENVKGIDIAIYGHTHKENPIEIYNNVLICQPKNYFQSLGVIMIDLQKRDGHWEILNKASTTLHVNGKMVKSIDKEVKYITSDLKDFLNQKIGVYKDPIEFSEDYNNPGTGFDLLYKVEKSAFGDADVYMLTLPYKGVVKEKGEALRIRHAFKLLPYDNYLVKCNIKGANLLKMLEKGADLFDATGKLKPDAKPYFCDIARNIDYSVDFTKPEGSRVVIKKVNGRDFDVNAVYSVVLTTYRYAENLDFIEKGGEQYSNESFRTLAIKYLKSQFGKKESDSKEEKGFFNW</sequence>
<dbReference type="Pfam" id="PF02872">
    <property type="entry name" value="5_nucleotid_C"/>
    <property type="match status" value="1"/>
</dbReference>
<dbReference type="EMBL" id="AP017470">
    <property type="protein sequence ID" value="BBB33598.1"/>
    <property type="molecule type" value="Genomic_DNA"/>
</dbReference>
<keyword evidence="6" id="KW-1185">Reference proteome</keyword>
<gene>
    <name evidence="5" type="primary">cpdB</name>
    <name evidence="5" type="ORF">TTHT_2170</name>
</gene>
<dbReference type="Gene3D" id="3.60.21.10">
    <property type="match status" value="1"/>
</dbReference>
<dbReference type="GO" id="GO:0000166">
    <property type="term" value="F:nucleotide binding"/>
    <property type="evidence" value="ECO:0007669"/>
    <property type="project" value="UniProtKB-KW"/>
</dbReference>
<dbReference type="InterPro" id="IPR036907">
    <property type="entry name" value="5'-Nucleotdase_C_sf"/>
</dbReference>
<reference evidence="5 6" key="1">
    <citation type="journal article" date="2012" name="Extremophiles">
        <title>Thermotomaculum hydrothermale gen. nov., sp. nov., a novel heterotrophic thermophile within the phylum Acidobacteria from a deep-sea hydrothermal vent chimney in the Southern Okinawa Trough.</title>
        <authorList>
            <person name="Izumi H."/>
            <person name="Nunoura T."/>
            <person name="Miyazaki M."/>
            <person name="Mino S."/>
            <person name="Toki T."/>
            <person name="Takai K."/>
            <person name="Sako Y."/>
            <person name="Sawabe T."/>
            <person name="Nakagawa S."/>
        </authorList>
    </citation>
    <scope>NUCLEOTIDE SEQUENCE [LARGE SCALE GENOMIC DNA]</scope>
    <source>
        <strain evidence="5 6">AC55</strain>
    </source>
</reference>